<evidence type="ECO:0000256" key="2">
    <source>
        <dbReference type="ARBA" id="ARBA00022475"/>
    </source>
</evidence>
<dbReference type="GO" id="GO:0005886">
    <property type="term" value="C:plasma membrane"/>
    <property type="evidence" value="ECO:0007669"/>
    <property type="project" value="UniProtKB-SubCell"/>
</dbReference>
<proteinExistence type="predicted"/>
<evidence type="ECO:0000256" key="5">
    <source>
        <dbReference type="ARBA" id="ARBA00022692"/>
    </source>
</evidence>
<feature type="transmembrane region" description="Helical" evidence="8">
    <location>
        <begin position="276"/>
        <end position="294"/>
    </location>
</feature>
<evidence type="ECO:0000256" key="7">
    <source>
        <dbReference type="ARBA" id="ARBA00023136"/>
    </source>
</evidence>
<accession>A0A382JZY7</accession>
<keyword evidence="6 8" id="KW-1133">Transmembrane helix</keyword>
<evidence type="ECO:0008006" key="10">
    <source>
        <dbReference type="Google" id="ProtNLM"/>
    </source>
</evidence>
<keyword evidence="3" id="KW-0328">Glycosyltransferase</keyword>
<keyword evidence="5 8" id="KW-0812">Transmembrane</keyword>
<name>A0A382JZY7_9ZZZZ</name>
<evidence type="ECO:0000256" key="4">
    <source>
        <dbReference type="ARBA" id="ARBA00022679"/>
    </source>
</evidence>
<feature type="transmembrane region" description="Helical" evidence="8">
    <location>
        <begin position="94"/>
        <end position="111"/>
    </location>
</feature>
<dbReference type="GO" id="GO:0016763">
    <property type="term" value="F:pentosyltransferase activity"/>
    <property type="evidence" value="ECO:0007669"/>
    <property type="project" value="TreeGrafter"/>
</dbReference>
<evidence type="ECO:0000256" key="6">
    <source>
        <dbReference type="ARBA" id="ARBA00022989"/>
    </source>
</evidence>
<protein>
    <recommendedName>
        <fullName evidence="10">Glycosyltransferase RgtA/B/C/D-like domain-containing protein</fullName>
    </recommendedName>
</protein>
<keyword evidence="7 8" id="KW-0472">Membrane</keyword>
<dbReference type="EMBL" id="UINC01077545">
    <property type="protein sequence ID" value="SVC17760.1"/>
    <property type="molecule type" value="Genomic_DNA"/>
</dbReference>
<feature type="transmembrane region" description="Helical" evidence="8">
    <location>
        <begin position="300"/>
        <end position="320"/>
    </location>
</feature>
<feature type="transmembrane region" description="Helical" evidence="8">
    <location>
        <begin position="117"/>
        <end position="136"/>
    </location>
</feature>
<evidence type="ECO:0000313" key="9">
    <source>
        <dbReference type="EMBL" id="SVC17760.1"/>
    </source>
</evidence>
<sequence>MSFFFALLCLPGLSVPLHGDEAKTYLEFVTSTPSQLLFQYAGNNQHSLFSILSNASMKILGEYEVAFRLPVFVAAVISIFLMHRLGQCFGNFRVATFTSILMIGSAPHIYWAQHGRGYALTEMLALVNVFGAILLLEGKSPNKGAWILILSGFALCITVPSNVYFLPACGLAFLFVLWESGNLRNPVSLPRLGKKILPFIILAVLTAGYFFMIYDDLVRGIETHIRFLKLFRNTDSMAGTPQKFQEVALHLARPWGFWLYLPAFYGVWALNRTQRGFILILLGTPALLVILSGMMGPPRVYVYALPFLILLAALGIDRGIRSLSRV</sequence>
<evidence type="ECO:0000256" key="3">
    <source>
        <dbReference type="ARBA" id="ARBA00022676"/>
    </source>
</evidence>
<comment type="subcellular location">
    <subcellularLocation>
        <location evidence="1">Cell membrane</location>
        <topology evidence="1">Multi-pass membrane protein</topology>
    </subcellularLocation>
</comment>
<dbReference type="PANTHER" id="PTHR33908">
    <property type="entry name" value="MANNOSYLTRANSFERASE YKCB-RELATED"/>
    <property type="match status" value="1"/>
</dbReference>
<feature type="transmembrane region" description="Helical" evidence="8">
    <location>
        <begin position="65"/>
        <end position="82"/>
    </location>
</feature>
<feature type="transmembrane region" description="Helical" evidence="8">
    <location>
        <begin position="148"/>
        <end position="176"/>
    </location>
</feature>
<gene>
    <name evidence="9" type="ORF">METZ01_LOCUS270614</name>
</gene>
<dbReference type="PANTHER" id="PTHR33908:SF11">
    <property type="entry name" value="MEMBRANE PROTEIN"/>
    <property type="match status" value="1"/>
</dbReference>
<feature type="transmembrane region" description="Helical" evidence="8">
    <location>
        <begin position="196"/>
        <end position="214"/>
    </location>
</feature>
<evidence type="ECO:0000256" key="8">
    <source>
        <dbReference type="SAM" id="Phobius"/>
    </source>
</evidence>
<feature type="non-terminal residue" evidence="9">
    <location>
        <position position="326"/>
    </location>
</feature>
<dbReference type="GO" id="GO:0008610">
    <property type="term" value="P:lipid biosynthetic process"/>
    <property type="evidence" value="ECO:0007669"/>
    <property type="project" value="UniProtKB-ARBA"/>
</dbReference>
<keyword evidence="2" id="KW-1003">Cell membrane</keyword>
<dbReference type="InterPro" id="IPR050297">
    <property type="entry name" value="LipidA_mod_glycosyltrf_83"/>
</dbReference>
<keyword evidence="4" id="KW-0808">Transferase</keyword>
<evidence type="ECO:0000256" key="1">
    <source>
        <dbReference type="ARBA" id="ARBA00004651"/>
    </source>
</evidence>
<organism evidence="9">
    <name type="scientific">marine metagenome</name>
    <dbReference type="NCBI Taxonomy" id="408172"/>
    <lineage>
        <taxon>unclassified sequences</taxon>
        <taxon>metagenomes</taxon>
        <taxon>ecological metagenomes</taxon>
    </lineage>
</organism>
<reference evidence="9" key="1">
    <citation type="submission" date="2018-05" db="EMBL/GenBank/DDBJ databases">
        <authorList>
            <person name="Lanie J.A."/>
            <person name="Ng W.-L."/>
            <person name="Kazmierczak K.M."/>
            <person name="Andrzejewski T.M."/>
            <person name="Davidsen T.M."/>
            <person name="Wayne K.J."/>
            <person name="Tettelin H."/>
            <person name="Glass J.I."/>
            <person name="Rusch D."/>
            <person name="Podicherti R."/>
            <person name="Tsui H.-C.T."/>
            <person name="Winkler M.E."/>
        </authorList>
    </citation>
    <scope>NUCLEOTIDE SEQUENCE</scope>
</reference>
<dbReference type="AlphaFoldDB" id="A0A382JZY7"/>